<gene>
    <name evidence="2" type="ORF">SNOG_13109</name>
</gene>
<evidence type="ECO:0000256" key="1">
    <source>
        <dbReference type="SAM" id="MobiDB-lite"/>
    </source>
</evidence>
<sequence>MSQPVAAQSQRQAATVVSVEGSHWAELALGRRATRAPTLSEMELVAAEPVCMRAVAAIRGRADSFILHSGGSRGPDMLSARSQTRQPEESARRASGVLSVATQPSKSGSGRGSGSSRPCGRLVRQQVGPGASRLPSMFAETPLSQPDAKYSLPLYNPAPLPPRSTAGYFTATLANTAPLTTTAPTTSSVSMYPTPL</sequence>
<dbReference type="KEGG" id="pno:SNOG_13109"/>
<accession>Q0U555</accession>
<dbReference type="EMBL" id="CH445349">
    <property type="protein sequence ID" value="EAT79436.1"/>
    <property type="molecule type" value="Genomic_DNA"/>
</dbReference>
<dbReference type="RefSeq" id="XP_001803324.1">
    <property type="nucleotide sequence ID" value="XM_001803272.1"/>
</dbReference>
<dbReference type="AlphaFoldDB" id="Q0U555"/>
<feature type="region of interest" description="Disordered" evidence="1">
    <location>
        <begin position="67"/>
        <end position="123"/>
    </location>
</feature>
<organism evidence="2 3">
    <name type="scientific">Phaeosphaeria nodorum (strain SN15 / ATCC MYA-4574 / FGSC 10173)</name>
    <name type="common">Glume blotch fungus</name>
    <name type="synonym">Parastagonospora nodorum</name>
    <dbReference type="NCBI Taxonomy" id="321614"/>
    <lineage>
        <taxon>Eukaryota</taxon>
        <taxon>Fungi</taxon>
        <taxon>Dikarya</taxon>
        <taxon>Ascomycota</taxon>
        <taxon>Pezizomycotina</taxon>
        <taxon>Dothideomycetes</taxon>
        <taxon>Pleosporomycetidae</taxon>
        <taxon>Pleosporales</taxon>
        <taxon>Pleosporineae</taxon>
        <taxon>Phaeosphaeriaceae</taxon>
        <taxon>Parastagonospora</taxon>
    </lineage>
</organism>
<proteinExistence type="predicted"/>
<dbReference type="InParanoid" id="Q0U555"/>
<evidence type="ECO:0000313" key="3">
    <source>
        <dbReference type="Proteomes" id="UP000001055"/>
    </source>
</evidence>
<evidence type="ECO:0000313" key="2">
    <source>
        <dbReference type="EMBL" id="EAT79436.1"/>
    </source>
</evidence>
<dbReference type="GeneID" id="5980239"/>
<dbReference type="Proteomes" id="UP000001055">
    <property type="component" value="Unassembled WGS sequence"/>
</dbReference>
<protein>
    <submittedName>
        <fullName evidence="2">Uncharacterized protein</fullName>
    </submittedName>
</protein>
<reference evidence="3" key="1">
    <citation type="journal article" date="2007" name="Plant Cell">
        <title>Dothideomycete-plant interactions illuminated by genome sequencing and EST analysis of the wheat pathogen Stagonospora nodorum.</title>
        <authorList>
            <person name="Hane J.K."/>
            <person name="Lowe R.G."/>
            <person name="Solomon P.S."/>
            <person name="Tan K.C."/>
            <person name="Schoch C.L."/>
            <person name="Spatafora J.W."/>
            <person name="Crous P.W."/>
            <person name="Kodira C."/>
            <person name="Birren B.W."/>
            <person name="Galagan J.E."/>
            <person name="Torriani S.F."/>
            <person name="McDonald B.A."/>
            <person name="Oliver R.P."/>
        </authorList>
    </citation>
    <scope>NUCLEOTIDE SEQUENCE [LARGE SCALE GENOMIC DNA]</scope>
    <source>
        <strain evidence="3">SN15 / ATCC MYA-4574 / FGSC 10173</strain>
    </source>
</reference>
<name>Q0U555_PHANO</name>